<gene>
    <name evidence="1" type="ORF">JCM19232_4734</name>
</gene>
<evidence type="ECO:0000313" key="1">
    <source>
        <dbReference type="EMBL" id="GAM63057.1"/>
    </source>
</evidence>
<accession>A0A0B8PEK0</accession>
<name>A0A0B8PEK0_9VIBR</name>
<organism evidence="1 2">
    <name type="scientific">Vibrio ishigakensis</name>
    <dbReference type="NCBI Taxonomy" id="1481914"/>
    <lineage>
        <taxon>Bacteria</taxon>
        <taxon>Pseudomonadati</taxon>
        <taxon>Pseudomonadota</taxon>
        <taxon>Gammaproteobacteria</taxon>
        <taxon>Vibrionales</taxon>
        <taxon>Vibrionaceae</taxon>
        <taxon>Vibrio</taxon>
    </lineage>
</organism>
<protein>
    <submittedName>
        <fullName evidence="1">Uncharacterized protein</fullName>
    </submittedName>
</protein>
<proteinExistence type="predicted"/>
<evidence type="ECO:0000313" key="2">
    <source>
        <dbReference type="Proteomes" id="UP000031670"/>
    </source>
</evidence>
<reference evidence="1 2" key="1">
    <citation type="submission" date="2015-01" db="EMBL/GenBank/DDBJ databases">
        <title>Vibrio sp. C5 JCM 19232 whole genome shotgun sequence.</title>
        <authorList>
            <person name="Sawabe T."/>
            <person name="Meirelles P."/>
            <person name="Feng G."/>
            <person name="Sayaka M."/>
            <person name="Hattori M."/>
            <person name="Ohkuma M."/>
        </authorList>
    </citation>
    <scope>NUCLEOTIDE SEQUENCE [LARGE SCALE GENOMIC DNA]</scope>
    <source>
        <strain evidence="1 2">JCM19232</strain>
    </source>
</reference>
<dbReference type="EMBL" id="BBSA01000007">
    <property type="protein sequence ID" value="GAM63057.1"/>
    <property type="molecule type" value="Genomic_DNA"/>
</dbReference>
<dbReference type="AlphaFoldDB" id="A0A0B8PEK0"/>
<sequence>MWQWQLDSEHITQVVWSDDLLIDQTTADQVYYSETLEPERITEVQYTAHDENWYEFRWNQSYDYITREQYKNGYEVIETIQYGGRDKFMVQYNYVRIADCYSDLQVFKCDVYDDGETVRTVEIPVTLGYAIIDSTDTSNRLHELFRYLK</sequence>
<dbReference type="Proteomes" id="UP000031670">
    <property type="component" value="Unassembled WGS sequence"/>
</dbReference>
<reference evidence="1 2" key="2">
    <citation type="submission" date="2015-01" db="EMBL/GenBank/DDBJ databases">
        <authorList>
            <consortium name="NBRP consortium"/>
            <person name="Sawabe T."/>
            <person name="Meirelles P."/>
            <person name="Feng G."/>
            <person name="Sayaka M."/>
            <person name="Hattori M."/>
            <person name="Ohkuma M."/>
        </authorList>
    </citation>
    <scope>NUCLEOTIDE SEQUENCE [LARGE SCALE GENOMIC DNA]</scope>
    <source>
        <strain evidence="1 2">JCM19232</strain>
    </source>
</reference>
<comment type="caution">
    <text evidence="1">The sequence shown here is derived from an EMBL/GenBank/DDBJ whole genome shotgun (WGS) entry which is preliminary data.</text>
</comment>